<dbReference type="Pfam" id="PF09361">
    <property type="entry name" value="Phasin_2"/>
    <property type="match status" value="1"/>
</dbReference>
<dbReference type="InterPro" id="IPR018968">
    <property type="entry name" value="Phasin"/>
</dbReference>
<proteinExistence type="predicted"/>
<keyword evidence="3" id="KW-1185">Reference proteome</keyword>
<evidence type="ECO:0000313" key="3">
    <source>
        <dbReference type="Proteomes" id="UP001549321"/>
    </source>
</evidence>
<accession>A0ABV2QX48</accession>
<comment type="caution">
    <text evidence="2">The sequence shown here is derived from an EMBL/GenBank/DDBJ whole genome shotgun (WGS) entry which is preliminary data.</text>
</comment>
<gene>
    <name evidence="2" type="ORF">ABIE08_001498</name>
</gene>
<evidence type="ECO:0000313" key="2">
    <source>
        <dbReference type="EMBL" id="MET4633585.1"/>
    </source>
</evidence>
<name>A0ABV2QX48_9HYPH</name>
<feature type="domain" description="Phasin" evidence="1">
    <location>
        <begin position="8"/>
        <end position="102"/>
    </location>
</feature>
<dbReference type="Proteomes" id="UP001549321">
    <property type="component" value="Unassembled WGS sequence"/>
</dbReference>
<reference evidence="2 3" key="1">
    <citation type="submission" date="2024-06" db="EMBL/GenBank/DDBJ databases">
        <title>Sorghum-associated microbial communities from plants grown in Nebraska, USA.</title>
        <authorList>
            <person name="Schachtman D."/>
        </authorList>
    </citation>
    <scope>NUCLEOTIDE SEQUENCE [LARGE SCALE GENOMIC DNA]</scope>
    <source>
        <strain evidence="2 3">3207</strain>
    </source>
</reference>
<sequence>MIQDFEGMQKASKESVDLAMKSFGSMSQGLQAIAVEAADYSKKSFETGSAALEKILSSSSVEKAVEAQSEYVKTAYEGYVGQMSKFGAMMTEMTRDAYKPFEGLFGKFPS</sequence>
<protein>
    <recommendedName>
        <fullName evidence="1">Phasin domain-containing protein</fullName>
    </recommendedName>
</protein>
<organism evidence="2 3">
    <name type="scientific">Kaistia defluvii</name>
    <dbReference type="NCBI Taxonomy" id="410841"/>
    <lineage>
        <taxon>Bacteria</taxon>
        <taxon>Pseudomonadati</taxon>
        <taxon>Pseudomonadota</taxon>
        <taxon>Alphaproteobacteria</taxon>
        <taxon>Hyphomicrobiales</taxon>
        <taxon>Kaistiaceae</taxon>
        <taxon>Kaistia</taxon>
    </lineage>
</organism>
<evidence type="ECO:0000259" key="1">
    <source>
        <dbReference type="Pfam" id="PF09361"/>
    </source>
</evidence>
<dbReference type="EMBL" id="JBEPSM010000001">
    <property type="protein sequence ID" value="MET4633585.1"/>
    <property type="molecule type" value="Genomic_DNA"/>
</dbReference>